<keyword evidence="9" id="KW-1185">Reference proteome</keyword>
<evidence type="ECO:0000256" key="6">
    <source>
        <dbReference type="SAM" id="SignalP"/>
    </source>
</evidence>
<feature type="chain" id="PRO_5020215286" evidence="6">
    <location>
        <begin position="21"/>
        <end position="600"/>
    </location>
</feature>
<comment type="subcellular location">
    <subcellularLocation>
        <location evidence="1">Cell outer membrane</location>
    </subcellularLocation>
</comment>
<evidence type="ECO:0000256" key="3">
    <source>
        <dbReference type="ARBA" id="ARBA00022729"/>
    </source>
</evidence>
<dbReference type="GO" id="GO:0009279">
    <property type="term" value="C:cell outer membrane"/>
    <property type="evidence" value="ECO:0007669"/>
    <property type="project" value="UniProtKB-SubCell"/>
</dbReference>
<dbReference type="SUPFAM" id="SSF48452">
    <property type="entry name" value="TPR-like"/>
    <property type="match status" value="1"/>
</dbReference>
<gene>
    <name evidence="8" type="ORF">C8N28_1120</name>
</gene>
<sequence>MKFNKHYIIFTLFASLLAFSCNDSYLDALPETQISKENFFRTEEDLNLYILNLYNYSSSGIYEADATTDNASTTGNNEIKNMMNSTPSSTTITGGWDWEQLRKVNFFLENFKNADLPEATLNHYEGLARYFRARFYVAKVNRYSDVPWIDVVITTDNEELLMAPRDKRELVVEKILEDFEFASQNVRETSSSGSLNQWVVKTEFARFALHEGTFRRYHEELGLQSTATTFLEKAAQLSQGIIDSKNFSIYSTGKPLEDYGTLFFSQNLDNNKEVIMARNYENEVLNGSNWPGMFGNYEYYPLKDLVQAYLMNDGTFYTAQANYQTKSFVDEFKNRDPRIYQSYAYPGWNLIYTSTYTQGGGIYVQQLAKNFSGYHQIKGFLNTLDIAAQYGTDVPLYRYAEVLLILAEAKAELGTLTQDDLDKTINILRDRAGMPHMSLNQATDPIQAAKYPNVNGAQKNLILEIRRERRVELAFEGFRFNDLMRWKAGKLLEKNPEGIYFSGLGKHDLTGDGIADIILLPASETIPEAKETNELGVALRYYRVGTFGQDVSVFLKNGNQGTVQVIEDTGSFIEPKYYYRPIPQSETFLNPNLNQIFDWN</sequence>
<dbReference type="AlphaFoldDB" id="A0A4R1M4J4"/>
<dbReference type="InterPro" id="IPR012944">
    <property type="entry name" value="SusD_RagB_dom"/>
</dbReference>
<name>A0A4R1M4J4_9SPHI</name>
<dbReference type="Pfam" id="PF07980">
    <property type="entry name" value="SusD_RagB"/>
    <property type="match status" value="1"/>
</dbReference>
<comment type="caution">
    <text evidence="8">The sequence shown here is derived from an EMBL/GenBank/DDBJ whole genome shotgun (WGS) entry which is preliminary data.</text>
</comment>
<organism evidence="8 9">
    <name type="scientific">Albibacterium bauzanense</name>
    <dbReference type="NCBI Taxonomy" id="653929"/>
    <lineage>
        <taxon>Bacteria</taxon>
        <taxon>Pseudomonadati</taxon>
        <taxon>Bacteroidota</taxon>
        <taxon>Sphingobacteriia</taxon>
        <taxon>Sphingobacteriales</taxon>
        <taxon>Sphingobacteriaceae</taxon>
        <taxon>Albibacterium</taxon>
    </lineage>
</organism>
<comment type="similarity">
    <text evidence="2">Belongs to the SusD family.</text>
</comment>
<accession>A0A4R1M4J4</accession>
<evidence type="ECO:0000256" key="1">
    <source>
        <dbReference type="ARBA" id="ARBA00004442"/>
    </source>
</evidence>
<evidence type="ECO:0000313" key="9">
    <source>
        <dbReference type="Proteomes" id="UP000294616"/>
    </source>
</evidence>
<evidence type="ECO:0000256" key="5">
    <source>
        <dbReference type="ARBA" id="ARBA00023237"/>
    </source>
</evidence>
<dbReference type="RefSeq" id="WP_132222304.1">
    <property type="nucleotide sequence ID" value="NZ_SMGO01000001.1"/>
</dbReference>
<evidence type="ECO:0000256" key="4">
    <source>
        <dbReference type="ARBA" id="ARBA00023136"/>
    </source>
</evidence>
<dbReference type="Gene3D" id="1.25.40.390">
    <property type="match status" value="1"/>
</dbReference>
<dbReference type="PROSITE" id="PS51257">
    <property type="entry name" value="PROKAR_LIPOPROTEIN"/>
    <property type="match status" value="1"/>
</dbReference>
<dbReference type="EMBL" id="SMGO01000001">
    <property type="protein sequence ID" value="TCK85804.1"/>
    <property type="molecule type" value="Genomic_DNA"/>
</dbReference>
<evidence type="ECO:0000259" key="7">
    <source>
        <dbReference type="Pfam" id="PF07980"/>
    </source>
</evidence>
<keyword evidence="3 6" id="KW-0732">Signal</keyword>
<proteinExistence type="inferred from homology"/>
<dbReference type="InterPro" id="IPR011990">
    <property type="entry name" value="TPR-like_helical_dom_sf"/>
</dbReference>
<protein>
    <submittedName>
        <fullName evidence="8">SusD-like starch-binding protein associating with outer membrane</fullName>
    </submittedName>
</protein>
<dbReference type="OrthoDB" id="5694214at2"/>
<feature type="domain" description="RagB/SusD" evidence="7">
    <location>
        <begin position="276"/>
        <end position="599"/>
    </location>
</feature>
<feature type="signal peptide" evidence="6">
    <location>
        <begin position="1"/>
        <end position="20"/>
    </location>
</feature>
<evidence type="ECO:0000256" key="2">
    <source>
        <dbReference type="ARBA" id="ARBA00006275"/>
    </source>
</evidence>
<dbReference type="Proteomes" id="UP000294616">
    <property type="component" value="Unassembled WGS sequence"/>
</dbReference>
<keyword evidence="4" id="KW-0472">Membrane</keyword>
<keyword evidence="5" id="KW-0998">Cell outer membrane</keyword>
<reference evidence="8 9" key="1">
    <citation type="submission" date="2019-03" db="EMBL/GenBank/DDBJ databases">
        <title>Genomic Encyclopedia of Archaeal and Bacterial Type Strains, Phase II (KMG-II): from individual species to whole genera.</title>
        <authorList>
            <person name="Goeker M."/>
        </authorList>
    </citation>
    <scope>NUCLEOTIDE SEQUENCE [LARGE SCALE GENOMIC DNA]</scope>
    <source>
        <strain evidence="8 9">DSM 22554</strain>
    </source>
</reference>
<evidence type="ECO:0000313" key="8">
    <source>
        <dbReference type="EMBL" id="TCK85804.1"/>
    </source>
</evidence>